<dbReference type="Pfam" id="PF06439">
    <property type="entry name" value="3keto-disac_hyd"/>
    <property type="match status" value="1"/>
</dbReference>
<proteinExistence type="predicted"/>
<dbReference type="Gene3D" id="2.60.120.560">
    <property type="entry name" value="Exo-inulinase, domain 1"/>
    <property type="match status" value="1"/>
</dbReference>
<dbReference type="Proteomes" id="UP001589813">
    <property type="component" value="Unassembled WGS sequence"/>
</dbReference>
<keyword evidence="3" id="KW-1185">Reference proteome</keyword>
<organism evidence="2 3">
    <name type="scientific">Rheinheimera tilapiae</name>
    <dbReference type="NCBI Taxonomy" id="875043"/>
    <lineage>
        <taxon>Bacteria</taxon>
        <taxon>Pseudomonadati</taxon>
        <taxon>Pseudomonadota</taxon>
        <taxon>Gammaproteobacteria</taxon>
        <taxon>Chromatiales</taxon>
        <taxon>Chromatiaceae</taxon>
        <taxon>Rheinheimera</taxon>
    </lineage>
</organism>
<feature type="domain" description="3-keto-alpha-glucoside-1,2-lyase/3-keto-2-hydroxy-glucal hydratase" evidence="1">
    <location>
        <begin position="37"/>
        <end position="282"/>
    </location>
</feature>
<dbReference type="InterPro" id="IPR010496">
    <property type="entry name" value="AL/BT2_dom"/>
</dbReference>
<dbReference type="EMBL" id="JBHLXP010000001">
    <property type="protein sequence ID" value="MFC0047930.1"/>
    <property type="molecule type" value="Genomic_DNA"/>
</dbReference>
<evidence type="ECO:0000259" key="1">
    <source>
        <dbReference type="Pfam" id="PF06439"/>
    </source>
</evidence>
<reference evidence="2 3" key="1">
    <citation type="submission" date="2024-09" db="EMBL/GenBank/DDBJ databases">
        <authorList>
            <person name="Sun Q."/>
            <person name="Mori K."/>
        </authorList>
    </citation>
    <scope>NUCLEOTIDE SEQUENCE [LARGE SCALE GENOMIC DNA]</scope>
    <source>
        <strain evidence="2 3">KCTC 23315</strain>
    </source>
</reference>
<evidence type="ECO:0000313" key="3">
    <source>
        <dbReference type="Proteomes" id="UP001589813"/>
    </source>
</evidence>
<protein>
    <submittedName>
        <fullName evidence="2">DUF1080 domain-containing protein</fullName>
    </submittedName>
</protein>
<evidence type="ECO:0000313" key="2">
    <source>
        <dbReference type="EMBL" id="MFC0047930.1"/>
    </source>
</evidence>
<dbReference type="RefSeq" id="WP_377241633.1">
    <property type="nucleotide sequence ID" value="NZ_JBHLXP010000001.1"/>
</dbReference>
<accession>A0ABV6BAN4</accession>
<sequence>MKLKLRLSGLLFVTSLVTAFVALPLAASPQLSLLDPTLSQWETYLSYRHQEQYNGSQPTDAAGKPLAPLGLFPGLDPHAVFTLQQQGGETVLRVSGEIYGALTSKQSFRNYHLTLQYRWGEKKWPPRLQKLKDSGILYHANGPHGQEYFRSWMLSQEFQIMQGHTGDYWQQANSAIDIRAFQPEGEMNAVADITQPFLAAGRASGGPGFVMRQLNAEKPDNQWNTVELICFEGQSLHIVNGQVVMVLKNSRYQQDGRDMPMWEGKIQLQSEAAEVFYKNIRLQPLAQLPAQYAGYF</sequence>
<comment type="caution">
    <text evidence="2">The sequence shown here is derived from an EMBL/GenBank/DDBJ whole genome shotgun (WGS) entry which is preliminary data.</text>
</comment>
<name>A0ABV6BAN4_9GAMM</name>
<gene>
    <name evidence="2" type="ORF">ACFFJP_06485</name>
</gene>